<evidence type="ECO:0000313" key="3">
    <source>
        <dbReference type="Proteomes" id="UP000549617"/>
    </source>
</evidence>
<reference evidence="2 3" key="1">
    <citation type="submission" date="2020-08" db="EMBL/GenBank/DDBJ databases">
        <title>Genomic Encyclopedia of Type Strains, Phase IV (KMG-IV): sequencing the most valuable type-strain genomes for metagenomic binning, comparative biology and taxonomic classification.</title>
        <authorList>
            <person name="Goeker M."/>
        </authorList>
    </citation>
    <scope>NUCLEOTIDE SEQUENCE [LARGE SCALE GENOMIC DNA]</scope>
    <source>
        <strain evidence="2 3">DSM 25079</strain>
    </source>
</reference>
<proteinExistence type="predicted"/>
<comment type="caution">
    <text evidence="2">The sequence shown here is derived from an EMBL/GenBank/DDBJ whole genome shotgun (WGS) entry which is preliminary data.</text>
</comment>
<gene>
    <name evidence="2" type="ORF">FHS49_002459</name>
</gene>
<dbReference type="Proteomes" id="UP000549617">
    <property type="component" value="Unassembled WGS sequence"/>
</dbReference>
<name>A0A7W9EFW2_9SPHN</name>
<organism evidence="2 3">
    <name type="scientific">Sphingobium boeckii</name>
    <dbReference type="NCBI Taxonomy" id="1082345"/>
    <lineage>
        <taxon>Bacteria</taxon>
        <taxon>Pseudomonadati</taxon>
        <taxon>Pseudomonadota</taxon>
        <taxon>Alphaproteobacteria</taxon>
        <taxon>Sphingomonadales</taxon>
        <taxon>Sphingomonadaceae</taxon>
        <taxon>Sphingobium</taxon>
    </lineage>
</organism>
<protein>
    <submittedName>
        <fullName evidence="2">Uncharacterized protein</fullName>
    </submittedName>
</protein>
<feature type="region of interest" description="Disordered" evidence="1">
    <location>
        <begin position="42"/>
        <end position="74"/>
    </location>
</feature>
<accession>A0A7W9EFW2</accession>
<dbReference type="EMBL" id="JACIJC010000004">
    <property type="protein sequence ID" value="MBB5686435.1"/>
    <property type="molecule type" value="Genomic_DNA"/>
</dbReference>
<sequence length="74" mass="7887">MQANRVAIAEQLSDALIRCDEAGLLLVGAHVASAIEALAVDRSISPRTSEKQPSDGDAFPEHVADRAAADRRDF</sequence>
<keyword evidence="3" id="KW-1185">Reference proteome</keyword>
<dbReference type="AlphaFoldDB" id="A0A7W9EFW2"/>
<evidence type="ECO:0000256" key="1">
    <source>
        <dbReference type="SAM" id="MobiDB-lite"/>
    </source>
</evidence>
<feature type="compositionally biased region" description="Basic and acidic residues" evidence="1">
    <location>
        <begin position="48"/>
        <end position="74"/>
    </location>
</feature>
<evidence type="ECO:0000313" key="2">
    <source>
        <dbReference type="EMBL" id="MBB5686435.1"/>
    </source>
</evidence>